<gene>
    <name evidence="6" type="ORF">ENV17_02695</name>
</gene>
<evidence type="ECO:0000259" key="4">
    <source>
        <dbReference type="Pfam" id="PF00370"/>
    </source>
</evidence>
<proteinExistence type="inferred from homology"/>
<dbReference type="EMBL" id="DTFI01000073">
    <property type="protein sequence ID" value="HGI43282.1"/>
    <property type="molecule type" value="Genomic_DNA"/>
</dbReference>
<evidence type="ECO:0000256" key="2">
    <source>
        <dbReference type="ARBA" id="ARBA00022777"/>
    </source>
</evidence>
<sequence length="482" mass="53286">MARIAFAGIDAGTSVIKGRVTDGAGKTLREHAAEAVKPYSPKPGFLEIDPERYYEAFYNLFKTLFKGLSGYEVYLGISAMAPVLIPVGRDGKSLTNGILYNDVRALAEIDYLRSAYGDLVLKINGNPVNQQQWLPKIIWLRKNMPEKIQSAWKLMDLTSYLIWRLTGEVVVDKTVALEEGVVEYRTGSLSDKLLEIIELDENLFPEVYETAEEAARFSDGRNVYHVNAGTVDSLAAAVSLGLLEEGKLAILLGTTGVVLYSTLLPKPSKRMFLDFSPKPNLYYICGATSAAGSFLDFILEILGLGRDYSQLQTMLEKTKPGAGGLVALPCLVGERTPVLNPRARAVFFGISNTTKREDFVRAAVEAVAFSIRHNVEEIERLGYEAHSILLAGGMLKTPDVSRVVANVLARKVFVVGEASEPKGDIAIARVMSGSYTWDDVLGIEELEEEKTMTTIYPDEDASLYMALFKKYLKLYEKLEELF</sequence>
<keyword evidence="2 3" id="KW-0418">Kinase</keyword>
<dbReference type="PANTHER" id="PTHR43095">
    <property type="entry name" value="SUGAR KINASE"/>
    <property type="match status" value="1"/>
</dbReference>
<dbReference type="PROSITE" id="PS00445">
    <property type="entry name" value="FGGY_KINASES_2"/>
    <property type="match status" value="1"/>
</dbReference>
<dbReference type="Pfam" id="PF00370">
    <property type="entry name" value="FGGY_N"/>
    <property type="match status" value="1"/>
</dbReference>
<feature type="domain" description="Carbohydrate kinase FGGY N-terminal" evidence="4">
    <location>
        <begin position="7"/>
        <end position="216"/>
    </location>
</feature>
<dbReference type="InterPro" id="IPR018484">
    <property type="entry name" value="FGGY_N"/>
</dbReference>
<protein>
    <recommendedName>
        <fullName evidence="7">Carbohydrate kinase, FGGY</fullName>
    </recommendedName>
</protein>
<evidence type="ECO:0000256" key="1">
    <source>
        <dbReference type="ARBA" id="ARBA00022679"/>
    </source>
</evidence>
<feature type="domain" description="Carbohydrate kinase FGGY C-terminal" evidence="5">
    <location>
        <begin position="248"/>
        <end position="418"/>
    </location>
</feature>
<dbReference type="GO" id="GO:0005975">
    <property type="term" value="P:carbohydrate metabolic process"/>
    <property type="evidence" value="ECO:0007669"/>
    <property type="project" value="InterPro"/>
</dbReference>
<dbReference type="InterPro" id="IPR000577">
    <property type="entry name" value="Carb_kinase_FGGY"/>
</dbReference>
<dbReference type="InterPro" id="IPR018483">
    <property type="entry name" value="Carb_kinase_FGGY_CS"/>
</dbReference>
<dbReference type="Pfam" id="PF02782">
    <property type="entry name" value="FGGY_C"/>
    <property type="match status" value="1"/>
</dbReference>
<dbReference type="AlphaFoldDB" id="A0A7C4B9G2"/>
<evidence type="ECO:0008006" key="7">
    <source>
        <dbReference type="Google" id="ProtNLM"/>
    </source>
</evidence>
<dbReference type="Gene3D" id="3.30.420.40">
    <property type="match status" value="2"/>
</dbReference>
<reference evidence="6" key="1">
    <citation type="journal article" date="2020" name="mSystems">
        <title>Genome- and Community-Level Interaction Insights into Carbon Utilization and Element Cycling Functions of Hydrothermarchaeota in Hydrothermal Sediment.</title>
        <authorList>
            <person name="Zhou Z."/>
            <person name="Liu Y."/>
            <person name="Xu W."/>
            <person name="Pan J."/>
            <person name="Luo Z.H."/>
            <person name="Li M."/>
        </authorList>
    </citation>
    <scope>NUCLEOTIDE SEQUENCE [LARGE SCALE GENOMIC DNA]</scope>
    <source>
        <strain evidence="6">SpSt-735</strain>
    </source>
</reference>
<keyword evidence="1 3" id="KW-0808">Transferase</keyword>
<dbReference type="GO" id="GO:0016301">
    <property type="term" value="F:kinase activity"/>
    <property type="evidence" value="ECO:0007669"/>
    <property type="project" value="UniProtKB-KW"/>
</dbReference>
<comment type="similarity">
    <text evidence="3">Belongs to the FGGY kinase family.</text>
</comment>
<evidence type="ECO:0000313" key="6">
    <source>
        <dbReference type="EMBL" id="HGI43282.1"/>
    </source>
</evidence>
<evidence type="ECO:0000256" key="3">
    <source>
        <dbReference type="RuleBase" id="RU003733"/>
    </source>
</evidence>
<name>A0A7C4B9G2_THEPE</name>
<dbReference type="InterPro" id="IPR050406">
    <property type="entry name" value="FGGY_Carb_Kinase"/>
</dbReference>
<comment type="caution">
    <text evidence="6">The sequence shown here is derived from an EMBL/GenBank/DDBJ whole genome shotgun (WGS) entry which is preliminary data.</text>
</comment>
<accession>A0A7C4B9G2</accession>
<evidence type="ECO:0000259" key="5">
    <source>
        <dbReference type="Pfam" id="PF02782"/>
    </source>
</evidence>
<dbReference type="PANTHER" id="PTHR43095:SF2">
    <property type="entry name" value="GLUCONOKINASE"/>
    <property type="match status" value="1"/>
</dbReference>
<dbReference type="GO" id="GO:0016773">
    <property type="term" value="F:phosphotransferase activity, alcohol group as acceptor"/>
    <property type="evidence" value="ECO:0007669"/>
    <property type="project" value="InterPro"/>
</dbReference>
<organism evidence="6">
    <name type="scientific">Thermofilum pendens</name>
    <dbReference type="NCBI Taxonomy" id="2269"/>
    <lineage>
        <taxon>Archaea</taxon>
        <taxon>Thermoproteota</taxon>
        <taxon>Thermoprotei</taxon>
        <taxon>Thermofilales</taxon>
        <taxon>Thermofilaceae</taxon>
        <taxon>Thermofilum</taxon>
    </lineage>
</organism>
<dbReference type="InterPro" id="IPR043129">
    <property type="entry name" value="ATPase_NBD"/>
</dbReference>
<dbReference type="PIRSF" id="PIRSF000538">
    <property type="entry name" value="GlpK"/>
    <property type="match status" value="1"/>
</dbReference>
<dbReference type="InterPro" id="IPR018485">
    <property type="entry name" value="FGGY_C"/>
</dbReference>
<dbReference type="SUPFAM" id="SSF53067">
    <property type="entry name" value="Actin-like ATPase domain"/>
    <property type="match status" value="2"/>
</dbReference>